<sequence>MAANLLALNTTQPAPTSFPFNFTIQSRTDLYQKPPASYLASQPTFYVPITLKSLASATVSIGKIPYAHVYDQAGIVLLWANRPHVWIKAGVEFFEEELRMSSVATGLCGWSDWSVGAPVGASRGIVVSVERAKDQGPALIVKVNGSTVRKLSGVFVPENEEETVYVGIYGARTADVDESLEVEISSFELKQEL</sequence>
<dbReference type="Gene3D" id="2.60.120.200">
    <property type="match status" value="1"/>
</dbReference>
<evidence type="ECO:0000313" key="2">
    <source>
        <dbReference type="Proteomes" id="UP000307440"/>
    </source>
</evidence>
<reference evidence="1 2" key="1">
    <citation type="journal article" date="2019" name="Nat. Ecol. Evol.">
        <title>Megaphylogeny resolves global patterns of mushroom evolution.</title>
        <authorList>
            <person name="Varga T."/>
            <person name="Krizsan K."/>
            <person name="Foldi C."/>
            <person name="Dima B."/>
            <person name="Sanchez-Garcia M."/>
            <person name="Sanchez-Ramirez S."/>
            <person name="Szollosi G.J."/>
            <person name="Szarkandi J.G."/>
            <person name="Papp V."/>
            <person name="Albert L."/>
            <person name="Andreopoulos W."/>
            <person name="Angelini C."/>
            <person name="Antonin V."/>
            <person name="Barry K.W."/>
            <person name="Bougher N.L."/>
            <person name="Buchanan P."/>
            <person name="Buyck B."/>
            <person name="Bense V."/>
            <person name="Catcheside P."/>
            <person name="Chovatia M."/>
            <person name="Cooper J."/>
            <person name="Damon W."/>
            <person name="Desjardin D."/>
            <person name="Finy P."/>
            <person name="Geml J."/>
            <person name="Haridas S."/>
            <person name="Hughes K."/>
            <person name="Justo A."/>
            <person name="Karasinski D."/>
            <person name="Kautmanova I."/>
            <person name="Kiss B."/>
            <person name="Kocsube S."/>
            <person name="Kotiranta H."/>
            <person name="LaButti K.M."/>
            <person name="Lechner B.E."/>
            <person name="Liimatainen K."/>
            <person name="Lipzen A."/>
            <person name="Lukacs Z."/>
            <person name="Mihaltcheva S."/>
            <person name="Morgado L.N."/>
            <person name="Niskanen T."/>
            <person name="Noordeloos M.E."/>
            <person name="Ohm R.A."/>
            <person name="Ortiz-Santana B."/>
            <person name="Ovrebo C."/>
            <person name="Racz N."/>
            <person name="Riley R."/>
            <person name="Savchenko A."/>
            <person name="Shiryaev A."/>
            <person name="Soop K."/>
            <person name="Spirin V."/>
            <person name="Szebenyi C."/>
            <person name="Tomsovsky M."/>
            <person name="Tulloss R.E."/>
            <person name="Uehling J."/>
            <person name="Grigoriev I.V."/>
            <person name="Vagvolgyi C."/>
            <person name="Papp T."/>
            <person name="Martin F.M."/>
            <person name="Miettinen O."/>
            <person name="Hibbett D.S."/>
            <person name="Nagy L.G."/>
        </authorList>
    </citation>
    <scope>NUCLEOTIDE SEQUENCE [LARGE SCALE GENOMIC DNA]</scope>
    <source>
        <strain evidence="1 2">CBS 121175</strain>
    </source>
</reference>
<evidence type="ECO:0000313" key="1">
    <source>
        <dbReference type="EMBL" id="TFK23815.1"/>
    </source>
</evidence>
<protein>
    <submittedName>
        <fullName evidence="1">Uncharacterized protein</fullName>
    </submittedName>
</protein>
<organism evidence="1 2">
    <name type="scientific">Coprinopsis marcescibilis</name>
    <name type="common">Agaric fungus</name>
    <name type="synonym">Psathyrella marcescibilis</name>
    <dbReference type="NCBI Taxonomy" id="230819"/>
    <lineage>
        <taxon>Eukaryota</taxon>
        <taxon>Fungi</taxon>
        <taxon>Dikarya</taxon>
        <taxon>Basidiomycota</taxon>
        <taxon>Agaricomycotina</taxon>
        <taxon>Agaricomycetes</taxon>
        <taxon>Agaricomycetidae</taxon>
        <taxon>Agaricales</taxon>
        <taxon>Agaricineae</taxon>
        <taxon>Psathyrellaceae</taxon>
        <taxon>Coprinopsis</taxon>
    </lineage>
</organism>
<dbReference type="OrthoDB" id="42525at2759"/>
<proteinExistence type="predicted"/>
<keyword evidence="2" id="KW-1185">Reference proteome</keyword>
<dbReference type="Pfam" id="PF07081">
    <property type="entry name" value="DUF1349"/>
    <property type="match status" value="1"/>
</dbReference>
<dbReference type="PANTHER" id="PTHR35332:SF2">
    <property type="entry name" value="REGULATION OF ENOLASE PROTEIN 1"/>
    <property type="match status" value="1"/>
</dbReference>
<name>A0A5C3KUD3_COPMA</name>
<dbReference type="PANTHER" id="PTHR35332">
    <property type="entry name" value="REGULATION OF ENOLASE PROTEIN 1"/>
    <property type="match status" value="1"/>
</dbReference>
<gene>
    <name evidence="1" type="ORF">FA15DRAFT_670113</name>
</gene>
<accession>A0A5C3KUD3</accession>
<dbReference type="InterPro" id="IPR009784">
    <property type="entry name" value="DUF1349"/>
</dbReference>
<dbReference type="EMBL" id="ML210211">
    <property type="protein sequence ID" value="TFK23815.1"/>
    <property type="molecule type" value="Genomic_DNA"/>
</dbReference>
<dbReference type="Proteomes" id="UP000307440">
    <property type="component" value="Unassembled WGS sequence"/>
</dbReference>
<dbReference type="AlphaFoldDB" id="A0A5C3KUD3"/>